<dbReference type="AlphaFoldDB" id="A0A6A5V1I5"/>
<keyword evidence="2" id="KW-1185">Reference proteome</keyword>
<dbReference type="Proteomes" id="UP000800036">
    <property type="component" value="Unassembled WGS sequence"/>
</dbReference>
<accession>A0A6A5V1I5</accession>
<evidence type="ECO:0000313" key="2">
    <source>
        <dbReference type="Proteomes" id="UP000800036"/>
    </source>
</evidence>
<protein>
    <submittedName>
        <fullName evidence="1">Uncharacterized protein</fullName>
    </submittedName>
</protein>
<proteinExistence type="predicted"/>
<evidence type="ECO:0000313" key="1">
    <source>
        <dbReference type="EMBL" id="KAF1970874.1"/>
    </source>
</evidence>
<reference evidence="1" key="1">
    <citation type="journal article" date="2020" name="Stud. Mycol.">
        <title>101 Dothideomycetes genomes: a test case for predicting lifestyles and emergence of pathogens.</title>
        <authorList>
            <person name="Haridas S."/>
            <person name="Albert R."/>
            <person name="Binder M."/>
            <person name="Bloem J."/>
            <person name="Labutti K."/>
            <person name="Salamov A."/>
            <person name="Andreopoulos B."/>
            <person name="Baker S."/>
            <person name="Barry K."/>
            <person name="Bills G."/>
            <person name="Bluhm B."/>
            <person name="Cannon C."/>
            <person name="Castanera R."/>
            <person name="Culley D."/>
            <person name="Daum C."/>
            <person name="Ezra D."/>
            <person name="Gonzalez J."/>
            <person name="Henrissat B."/>
            <person name="Kuo A."/>
            <person name="Liang C."/>
            <person name="Lipzen A."/>
            <person name="Lutzoni F."/>
            <person name="Magnuson J."/>
            <person name="Mondo S."/>
            <person name="Nolan M."/>
            <person name="Ohm R."/>
            <person name="Pangilinan J."/>
            <person name="Park H.-J."/>
            <person name="Ramirez L."/>
            <person name="Alfaro M."/>
            <person name="Sun H."/>
            <person name="Tritt A."/>
            <person name="Yoshinaga Y."/>
            <person name="Zwiers L.-H."/>
            <person name="Turgeon B."/>
            <person name="Goodwin S."/>
            <person name="Spatafora J."/>
            <person name="Crous P."/>
            <person name="Grigoriev I."/>
        </authorList>
    </citation>
    <scope>NUCLEOTIDE SEQUENCE</scope>
    <source>
        <strain evidence="1">CBS 107.79</strain>
    </source>
</reference>
<dbReference type="EMBL" id="ML976697">
    <property type="protein sequence ID" value="KAF1970874.1"/>
    <property type="molecule type" value="Genomic_DNA"/>
</dbReference>
<dbReference type="OrthoDB" id="4772175at2759"/>
<dbReference type="InterPro" id="IPR022190">
    <property type="entry name" value="DUF3716"/>
</dbReference>
<sequence>MALVPSGGSAAVPAGSAGLFGNVVAAPAGGRLRVVLPTGQPGNRRLMQGLCVNDDEMALALAPSQDVVVLVPAGTNLALFVAKIIRREGYFRAVLVQSRGVLRAGCPQRCGGGPGALPFVECRTVADFQGGACGSCVWQSRGARCGHHD</sequence>
<gene>
    <name evidence="1" type="ORF">BU23DRAFT_648651</name>
</gene>
<dbReference type="Pfam" id="PF12511">
    <property type="entry name" value="DUF3716"/>
    <property type="match status" value="1"/>
</dbReference>
<organism evidence="1 2">
    <name type="scientific">Bimuria novae-zelandiae CBS 107.79</name>
    <dbReference type="NCBI Taxonomy" id="1447943"/>
    <lineage>
        <taxon>Eukaryota</taxon>
        <taxon>Fungi</taxon>
        <taxon>Dikarya</taxon>
        <taxon>Ascomycota</taxon>
        <taxon>Pezizomycotina</taxon>
        <taxon>Dothideomycetes</taxon>
        <taxon>Pleosporomycetidae</taxon>
        <taxon>Pleosporales</taxon>
        <taxon>Massarineae</taxon>
        <taxon>Didymosphaeriaceae</taxon>
        <taxon>Bimuria</taxon>
    </lineage>
</organism>
<name>A0A6A5V1I5_9PLEO</name>